<accession>A0A5C6ZJI2</accession>
<dbReference type="RefSeq" id="WP_147085901.1">
    <property type="nucleotide sequence ID" value="NZ_VORM01000028.1"/>
</dbReference>
<gene>
    <name evidence="1" type="ORF">ESY86_07100</name>
</gene>
<name>A0A5C6ZJI2_9FLAO</name>
<comment type="caution">
    <text evidence="1">The sequence shown here is derived from an EMBL/GenBank/DDBJ whole genome shotgun (WGS) entry which is preliminary data.</text>
</comment>
<reference evidence="1 2" key="1">
    <citation type="submission" date="2019-08" db="EMBL/GenBank/DDBJ databases">
        <title>Genomes of Subsaximicrobium wynnwilliamsii strains.</title>
        <authorList>
            <person name="Bowman J.P."/>
        </authorList>
    </citation>
    <scope>NUCLEOTIDE SEQUENCE [LARGE SCALE GENOMIC DNA]</scope>
    <source>
        <strain evidence="1 2">2-80-2</strain>
    </source>
</reference>
<dbReference type="Proteomes" id="UP000321578">
    <property type="component" value="Unassembled WGS sequence"/>
</dbReference>
<dbReference type="Pfam" id="PF05973">
    <property type="entry name" value="Gp49"/>
    <property type="match status" value="1"/>
</dbReference>
<protein>
    <submittedName>
        <fullName evidence="1">Type II toxin-antitoxin system RelE/ParE family toxin</fullName>
    </submittedName>
</protein>
<evidence type="ECO:0000313" key="1">
    <source>
        <dbReference type="EMBL" id="TXD89956.1"/>
    </source>
</evidence>
<organism evidence="1 2">
    <name type="scientific">Subsaximicrobium wynnwilliamsii</name>
    <dbReference type="NCBI Taxonomy" id="291179"/>
    <lineage>
        <taxon>Bacteria</taxon>
        <taxon>Pseudomonadati</taxon>
        <taxon>Bacteroidota</taxon>
        <taxon>Flavobacteriia</taxon>
        <taxon>Flavobacteriales</taxon>
        <taxon>Flavobacteriaceae</taxon>
        <taxon>Subsaximicrobium</taxon>
    </lineage>
</organism>
<proteinExistence type="predicted"/>
<keyword evidence="2" id="KW-1185">Reference proteome</keyword>
<dbReference type="EMBL" id="VORO01000005">
    <property type="protein sequence ID" value="TXD89956.1"/>
    <property type="molecule type" value="Genomic_DNA"/>
</dbReference>
<dbReference type="AlphaFoldDB" id="A0A5C6ZJI2"/>
<evidence type="ECO:0000313" key="2">
    <source>
        <dbReference type="Proteomes" id="UP000321578"/>
    </source>
</evidence>
<sequence length="112" mass="13456">MNPKFKVELLEEVNEFLNGLNEKAREKIIYNMLKAQVVSDNELFKKLNNNVWEFRTLHNKTKYRLFAFWDKTDKTETVVISTHGIEKKTAKTPKKEIEKTERIMKQYFEAKK</sequence>
<dbReference type="OrthoDB" id="573082at2"/>
<dbReference type="InterPro" id="IPR009241">
    <property type="entry name" value="HigB-like"/>
</dbReference>